<proteinExistence type="inferred from homology"/>
<dbReference type="InterPro" id="IPR050164">
    <property type="entry name" value="Peptidase_C19"/>
</dbReference>
<organism evidence="11 12">
    <name type="scientific">Polysphondylium violaceum</name>
    <dbReference type="NCBI Taxonomy" id="133409"/>
    <lineage>
        <taxon>Eukaryota</taxon>
        <taxon>Amoebozoa</taxon>
        <taxon>Evosea</taxon>
        <taxon>Eumycetozoa</taxon>
        <taxon>Dictyostelia</taxon>
        <taxon>Dictyosteliales</taxon>
        <taxon>Dictyosteliaceae</taxon>
        <taxon>Polysphondylium</taxon>
    </lineage>
</organism>
<dbReference type="InterPro" id="IPR038765">
    <property type="entry name" value="Papain-like_cys_pep_sf"/>
</dbReference>
<dbReference type="SUPFAM" id="SSF54001">
    <property type="entry name" value="Cysteine proteinases"/>
    <property type="match status" value="1"/>
</dbReference>
<dbReference type="PROSITE" id="PS00973">
    <property type="entry name" value="USP_2"/>
    <property type="match status" value="1"/>
</dbReference>
<feature type="compositionally biased region" description="Basic and acidic residues" evidence="9">
    <location>
        <begin position="756"/>
        <end position="766"/>
    </location>
</feature>
<evidence type="ECO:0000256" key="2">
    <source>
        <dbReference type="ARBA" id="ARBA00009085"/>
    </source>
</evidence>
<evidence type="ECO:0000259" key="10">
    <source>
        <dbReference type="PROSITE" id="PS50235"/>
    </source>
</evidence>
<feature type="region of interest" description="Disordered" evidence="9">
    <location>
        <begin position="747"/>
        <end position="773"/>
    </location>
</feature>
<comment type="catalytic activity">
    <reaction evidence="1 7">
        <text>Thiol-dependent hydrolysis of ester, thioester, amide, peptide and isopeptide bonds formed by the C-terminal Gly of ubiquitin (a 76-residue protein attached to proteins as an intracellular targeting signal).</text>
        <dbReference type="EC" id="3.4.19.12"/>
    </reaction>
</comment>
<feature type="compositionally biased region" description="Polar residues" evidence="9">
    <location>
        <begin position="624"/>
        <end position="643"/>
    </location>
</feature>
<evidence type="ECO:0000256" key="5">
    <source>
        <dbReference type="ARBA" id="ARBA00022801"/>
    </source>
</evidence>
<feature type="domain" description="USP" evidence="10">
    <location>
        <begin position="195"/>
        <end position="496"/>
    </location>
</feature>
<dbReference type="GO" id="GO:0016579">
    <property type="term" value="P:protein deubiquitination"/>
    <property type="evidence" value="ECO:0007669"/>
    <property type="project" value="InterPro"/>
</dbReference>
<dbReference type="PROSITE" id="PS50235">
    <property type="entry name" value="USP_3"/>
    <property type="match status" value="1"/>
</dbReference>
<dbReference type="PANTHER" id="PTHR24006:SF758">
    <property type="entry name" value="UBIQUITIN CARBOXYL-TERMINAL HYDROLASE 36"/>
    <property type="match status" value="1"/>
</dbReference>
<evidence type="ECO:0000256" key="3">
    <source>
        <dbReference type="ARBA" id="ARBA00022670"/>
    </source>
</evidence>
<gene>
    <name evidence="11" type="ORF">CYY_004783</name>
</gene>
<dbReference type="OrthoDB" id="420187at2759"/>
<protein>
    <recommendedName>
        <fullName evidence="7">Ubiquitin carboxyl-terminal hydrolase</fullName>
        <ecNumber evidence="7">3.4.19.12</ecNumber>
    </recommendedName>
</protein>
<dbReference type="InterPro" id="IPR028889">
    <property type="entry name" value="USP"/>
</dbReference>
<feature type="region of interest" description="Disordered" evidence="9">
    <location>
        <begin position="65"/>
        <end position="92"/>
    </location>
</feature>
<dbReference type="InterPro" id="IPR018200">
    <property type="entry name" value="USP_CS"/>
</dbReference>
<dbReference type="FunFam" id="3.90.70.10:FF:000119">
    <property type="entry name" value="Ubiquitin specific peptidase 36"/>
    <property type="match status" value="1"/>
</dbReference>
<comment type="similarity">
    <text evidence="2 7">Belongs to the peptidase C19 family.</text>
</comment>
<dbReference type="GO" id="GO:0004843">
    <property type="term" value="F:cysteine-type deubiquitinase activity"/>
    <property type="evidence" value="ECO:0007669"/>
    <property type="project" value="UniProtKB-UniRule"/>
</dbReference>
<keyword evidence="3 7" id="KW-0645">Protease</keyword>
<dbReference type="GO" id="GO:0006508">
    <property type="term" value="P:proteolysis"/>
    <property type="evidence" value="ECO:0007669"/>
    <property type="project" value="UniProtKB-KW"/>
</dbReference>
<accession>A0A8J4PVB7</accession>
<evidence type="ECO:0000256" key="7">
    <source>
        <dbReference type="RuleBase" id="RU366025"/>
    </source>
</evidence>
<evidence type="ECO:0000313" key="11">
    <source>
        <dbReference type="EMBL" id="KAF2073895.1"/>
    </source>
</evidence>
<keyword evidence="4 7" id="KW-0833">Ubl conjugation pathway</keyword>
<dbReference type="PANTHER" id="PTHR24006">
    <property type="entry name" value="UBIQUITIN CARBOXYL-TERMINAL HYDROLASE"/>
    <property type="match status" value="1"/>
</dbReference>
<feature type="region of interest" description="Disordered" evidence="9">
    <location>
        <begin position="661"/>
        <end position="694"/>
    </location>
</feature>
<evidence type="ECO:0000256" key="8">
    <source>
        <dbReference type="SAM" id="Coils"/>
    </source>
</evidence>
<keyword evidence="5 7" id="KW-0378">Hydrolase</keyword>
<dbReference type="Proteomes" id="UP000695562">
    <property type="component" value="Unassembled WGS sequence"/>
</dbReference>
<evidence type="ECO:0000256" key="6">
    <source>
        <dbReference type="ARBA" id="ARBA00022807"/>
    </source>
</evidence>
<dbReference type="Gene3D" id="3.90.70.10">
    <property type="entry name" value="Cysteine proteinases"/>
    <property type="match status" value="1"/>
</dbReference>
<name>A0A8J4PVB7_9MYCE</name>
<feature type="compositionally biased region" description="Basic and acidic residues" evidence="9">
    <location>
        <begin position="540"/>
        <end position="550"/>
    </location>
</feature>
<dbReference type="GO" id="GO:0005634">
    <property type="term" value="C:nucleus"/>
    <property type="evidence" value="ECO:0007669"/>
    <property type="project" value="TreeGrafter"/>
</dbReference>
<evidence type="ECO:0000313" key="12">
    <source>
        <dbReference type="Proteomes" id="UP000695562"/>
    </source>
</evidence>
<keyword evidence="12" id="KW-1185">Reference proteome</keyword>
<keyword evidence="8" id="KW-0175">Coiled coil</keyword>
<reference evidence="11" key="1">
    <citation type="submission" date="2020-01" db="EMBL/GenBank/DDBJ databases">
        <title>Development of genomics and gene disruption for Polysphondylium violaceum indicates a role for the polyketide synthase stlB in stalk morphogenesis.</title>
        <authorList>
            <person name="Narita B."/>
            <person name="Kawabe Y."/>
            <person name="Kin K."/>
            <person name="Saito T."/>
            <person name="Gibbs R."/>
            <person name="Kuspa A."/>
            <person name="Muzny D."/>
            <person name="Queller D."/>
            <person name="Richards S."/>
            <person name="Strassman J."/>
            <person name="Sucgang R."/>
            <person name="Worley K."/>
            <person name="Schaap P."/>
        </authorList>
    </citation>
    <scope>NUCLEOTIDE SEQUENCE</scope>
    <source>
        <strain evidence="11">QSvi11</strain>
    </source>
</reference>
<sequence length="773" mass="87853">MPTFISTQQNHLNNNQFKKKKLKQINNNKNNQINNNNNKKTNSNIKLKLQENDRVDEFAIKIPKSPTIKPSTLNSSHTTTTTTTATTSSKKSNNIENKSLLEATIKNQAKPLLHRNIAFIEAEIQDDSKNSLKSKYKPINDISLFKQQQKNGTTTAKKQVVVEDDNVLPEPKNVLFKPDDLLSISQWKHVGKIGSGLGNIGNTCFLNSVLQCLTYSSPLANFMLSEQHSKSCTSKVFCMFCSLEKHIIRSLASTGKVIIPKEITSNLKKIAPTFRLGRQEDSHEFIRFVIEGLQKVCLSKYPKGTISHRDSMTTVIGSIFGGYLRSQVKCSVCQYESNTFDPFMDLSVDLNQADSLSKALEHFVKSELLDGSNKYKCCKCKKLVKATKRLNIHISPPVLTIQLKRFSWTGRKVNKPIQFDPTFNLSPYMTSTNSDSIYDLYGVLVHYGSSTDSGHYYCYVKNSNNIWYGMDDESVSQVSQSTVLSQKAYMLFYSKRPSKNPINSNTIISKMFTNPSTVAPIKKRKLEQIQDKILINSKKQSQDTEGEKNEISSTSPTKKIENIDSDSQDKKVEQEIVEKVQDKKEESNTTPAPVKLWSDKEALDMTQQSKKTKYAIKELTKKSQSTSNSVWSKDSQFSAQISQWEDIDEETKSIRSELFKDESIQDKQHQKDEWNSQFDKGRQKKVKVKNSLKPSSVNQFENQYKASIKEKENRLKYGDNQRKFDKVSATVQIKKKKQNFKALLKSNGGISGADFFGEKKRGDKPNNKPKKFV</sequence>
<dbReference type="EMBL" id="AJWJ01000176">
    <property type="protein sequence ID" value="KAF2073895.1"/>
    <property type="molecule type" value="Genomic_DNA"/>
</dbReference>
<evidence type="ECO:0000256" key="9">
    <source>
        <dbReference type="SAM" id="MobiDB-lite"/>
    </source>
</evidence>
<feature type="compositionally biased region" description="Basic and acidic residues" evidence="9">
    <location>
        <begin position="661"/>
        <end position="674"/>
    </location>
</feature>
<dbReference type="EC" id="3.4.19.12" evidence="7"/>
<comment type="caution">
    <text evidence="11">The sequence shown here is derived from an EMBL/GenBank/DDBJ whole genome shotgun (WGS) entry which is preliminary data.</text>
</comment>
<dbReference type="CDD" id="cd02661">
    <property type="entry name" value="Peptidase_C19E"/>
    <property type="match status" value="1"/>
</dbReference>
<dbReference type="InterPro" id="IPR001394">
    <property type="entry name" value="Peptidase_C19_UCH"/>
</dbReference>
<evidence type="ECO:0000256" key="1">
    <source>
        <dbReference type="ARBA" id="ARBA00000707"/>
    </source>
</evidence>
<feature type="coiled-coil region" evidence="8">
    <location>
        <begin position="15"/>
        <end position="42"/>
    </location>
</feature>
<feature type="compositionally biased region" description="Low complexity" evidence="9">
    <location>
        <begin position="71"/>
        <end position="92"/>
    </location>
</feature>
<feature type="compositionally biased region" description="Basic and acidic residues" evidence="9">
    <location>
        <begin position="558"/>
        <end position="587"/>
    </location>
</feature>
<dbReference type="Pfam" id="PF00443">
    <property type="entry name" value="UCH"/>
    <property type="match status" value="1"/>
</dbReference>
<evidence type="ECO:0000256" key="4">
    <source>
        <dbReference type="ARBA" id="ARBA00022786"/>
    </source>
</evidence>
<dbReference type="PROSITE" id="PS00972">
    <property type="entry name" value="USP_1"/>
    <property type="match status" value="1"/>
</dbReference>
<keyword evidence="6 7" id="KW-0788">Thiol protease</keyword>
<feature type="region of interest" description="Disordered" evidence="9">
    <location>
        <begin position="624"/>
        <end position="646"/>
    </location>
</feature>
<dbReference type="AlphaFoldDB" id="A0A8J4PVB7"/>
<feature type="region of interest" description="Disordered" evidence="9">
    <location>
        <begin position="537"/>
        <end position="602"/>
    </location>
</feature>
<dbReference type="GO" id="GO:0005829">
    <property type="term" value="C:cytosol"/>
    <property type="evidence" value="ECO:0007669"/>
    <property type="project" value="TreeGrafter"/>
</dbReference>